<name>A0A7W8X861_9HYPH</name>
<reference evidence="2 3" key="1">
    <citation type="submission" date="2020-08" db="EMBL/GenBank/DDBJ databases">
        <title>Genomic Encyclopedia of Type Strains, Phase IV (KMG-V): Genome sequencing to study the core and pangenomes of soil and plant-associated prokaryotes.</title>
        <authorList>
            <person name="Whitman W."/>
        </authorList>
    </citation>
    <scope>NUCLEOTIDE SEQUENCE [LARGE SCALE GENOMIC DNA]</scope>
    <source>
        <strain evidence="2 3">SEMIA 4084</strain>
    </source>
</reference>
<sequence length="396" mass="43675">MHAEFCLERGDGTRNGCGCHVHFAGYLGEVPLLGSKEEGSEGLVVVHIIVSEFAIQSQEILQFSTRINQPKFISTHEYQRPMKGIDMIKDIRGLHHVTSMASDARQNNRFFTDTLGLRRVKQTVNLDDPSVYHLYYGNENGSAGTVMTYFPFPNMMLGRPGVGEVGETQFSVPKGSLKFWQDRFTAQGVGGLETDTAFGANRLCFMGPDGDGLALIESADDNRAPWLADGIPDDAAIRGFAGARFSLHDTAATEELLGFMGYQRAEKEGDVTRFIIPNGNGADTIDLAALPKTPFARQGAGSVHHIAFAVDNREKQLEVRKALMDTGYQVTPVIDRDYFWAIYFRTPGGILFEVATNEPGFNRDEDTAHLGETLKLPGRYEAFRDQIQANLEPLAA</sequence>
<dbReference type="InterPro" id="IPR029068">
    <property type="entry name" value="Glyas_Bleomycin-R_OHBP_Dase"/>
</dbReference>
<evidence type="ECO:0000259" key="1">
    <source>
        <dbReference type="PROSITE" id="PS51819"/>
    </source>
</evidence>
<dbReference type="Pfam" id="PF00903">
    <property type="entry name" value="Glyoxalase"/>
    <property type="match status" value="1"/>
</dbReference>
<feature type="domain" description="VOC" evidence="1">
    <location>
        <begin position="239"/>
        <end position="357"/>
    </location>
</feature>
<organism evidence="2 3">
    <name type="scientific">Rhizobium giardinii</name>
    <dbReference type="NCBI Taxonomy" id="56731"/>
    <lineage>
        <taxon>Bacteria</taxon>
        <taxon>Pseudomonadati</taxon>
        <taxon>Pseudomonadota</taxon>
        <taxon>Alphaproteobacteria</taxon>
        <taxon>Hyphomicrobiales</taxon>
        <taxon>Rhizobiaceae</taxon>
        <taxon>Rhizobium/Agrobacterium group</taxon>
        <taxon>Rhizobium</taxon>
    </lineage>
</organism>
<dbReference type="EMBL" id="JACHBK010000005">
    <property type="protein sequence ID" value="MBB5535834.1"/>
    <property type="molecule type" value="Genomic_DNA"/>
</dbReference>
<dbReference type="AlphaFoldDB" id="A0A7W8X861"/>
<dbReference type="Proteomes" id="UP000585507">
    <property type="component" value="Unassembled WGS sequence"/>
</dbReference>
<accession>A0A7W8X861</accession>
<keyword evidence="3" id="KW-1185">Reference proteome</keyword>
<proteinExistence type="predicted"/>
<dbReference type="PANTHER" id="PTHR36110">
    <property type="entry name" value="RING-CLEAVING DIOXYGENASE MHQE-RELATED"/>
    <property type="match status" value="1"/>
</dbReference>
<feature type="domain" description="VOC" evidence="1">
    <location>
        <begin position="93"/>
        <end position="218"/>
    </location>
</feature>
<dbReference type="InterPro" id="IPR004360">
    <property type="entry name" value="Glyas_Fos-R_dOase_dom"/>
</dbReference>
<gene>
    <name evidence="2" type="ORF">GGD55_002538</name>
</gene>
<dbReference type="PROSITE" id="PS51819">
    <property type="entry name" value="VOC"/>
    <property type="match status" value="2"/>
</dbReference>
<dbReference type="PANTHER" id="PTHR36110:SF2">
    <property type="entry name" value="RING-CLEAVING DIOXYGENASE MHQE-RELATED"/>
    <property type="match status" value="1"/>
</dbReference>
<dbReference type="InterPro" id="IPR052537">
    <property type="entry name" value="Extradiol_RC_dioxygenase"/>
</dbReference>
<evidence type="ECO:0000313" key="2">
    <source>
        <dbReference type="EMBL" id="MBB5535834.1"/>
    </source>
</evidence>
<protein>
    <submittedName>
        <fullName evidence="2">Glyoxalase family protein</fullName>
    </submittedName>
</protein>
<comment type="caution">
    <text evidence="2">The sequence shown here is derived from an EMBL/GenBank/DDBJ whole genome shotgun (WGS) entry which is preliminary data.</text>
</comment>
<dbReference type="Gene3D" id="3.10.180.10">
    <property type="entry name" value="2,3-Dihydroxybiphenyl 1,2-Dioxygenase, domain 1"/>
    <property type="match status" value="2"/>
</dbReference>
<dbReference type="InterPro" id="IPR037523">
    <property type="entry name" value="VOC_core"/>
</dbReference>
<dbReference type="SUPFAM" id="SSF54593">
    <property type="entry name" value="Glyoxalase/Bleomycin resistance protein/Dihydroxybiphenyl dioxygenase"/>
    <property type="match status" value="1"/>
</dbReference>
<evidence type="ECO:0000313" key="3">
    <source>
        <dbReference type="Proteomes" id="UP000585507"/>
    </source>
</evidence>